<reference evidence="1 2" key="1">
    <citation type="journal article" date="2023" name="Sci. Data">
        <title>Genome assembly of the Korean intertidal mud-creeper Batillaria attramentaria.</title>
        <authorList>
            <person name="Patra A.K."/>
            <person name="Ho P.T."/>
            <person name="Jun S."/>
            <person name="Lee S.J."/>
            <person name="Kim Y."/>
            <person name="Won Y.J."/>
        </authorList>
    </citation>
    <scope>NUCLEOTIDE SEQUENCE [LARGE SCALE GENOMIC DNA]</scope>
    <source>
        <strain evidence="1">Wonlab-2016</strain>
    </source>
</reference>
<proteinExistence type="predicted"/>
<keyword evidence="2" id="KW-1185">Reference proteome</keyword>
<feature type="non-terminal residue" evidence="1">
    <location>
        <position position="134"/>
    </location>
</feature>
<sequence>MTGRALADRDVSGAHTMCCSLENVRQCGRPISGRPSVGEEWTRLHSVGVQSTNGSRCNWHELMNVRSVEEHRSRFRVKADCSHWENAGVDQLLQNYDAQQERSIQNAGEIWTVLLTVEKHRSRGEGQKLREKTG</sequence>
<dbReference type="EMBL" id="JACVVK020000274">
    <property type="protein sequence ID" value="KAK7480811.1"/>
    <property type="molecule type" value="Genomic_DNA"/>
</dbReference>
<dbReference type="AlphaFoldDB" id="A0ABD0K1P6"/>
<dbReference type="Proteomes" id="UP001519460">
    <property type="component" value="Unassembled WGS sequence"/>
</dbReference>
<accession>A0ABD0K1P6</accession>
<comment type="caution">
    <text evidence="1">The sequence shown here is derived from an EMBL/GenBank/DDBJ whole genome shotgun (WGS) entry which is preliminary data.</text>
</comment>
<evidence type="ECO:0000313" key="1">
    <source>
        <dbReference type="EMBL" id="KAK7480811.1"/>
    </source>
</evidence>
<organism evidence="1 2">
    <name type="scientific">Batillaria attramentaria</name>
    <dbReference type="NCBI Taxonomy" id="370345"/>
    <lineage>
        <taxon>Eukaryota</taxon>
        <taxon>Metazoa</taxon>
        <taxon>Spiralia</taxon>
        <taxon>Lophotrochozoa</taxon>
        <taxon>Mollusca</taxon>
        <taxon>Gastropoda</taxon>
        <taxon>Caenogastropoda</taxon>
        <taxon>Sorbeoconcha</taxon>
        <taxon>Cerithioidea</taxon>
        <taxon>Batillariidae</taxon>
        <taxon>Batillaria</taxon>
    </lineage>
</organism>
<gene>
    <name evidence="1" type="ORF">BaRGS_00027977</name>
</gene>
<name>A0ABD0K1P6_9CAEN</name>
<evidence type="ECO:0000313" key="2">
    <source>
        <dbReference type="Proteomes" id="UP001519460"/>
    </source>
</evidence>
<protein>
    <submittedName>
        <fullName evidence="1">Uncharacterized protein</fullName>
    </submittedName>
</protein>